<dbReference type="AlphaFoldDB" id="A0A8X7PJ79"/>
<gene>
    <name evidence="1" type="ORF">Bca52824_082053</name>
</gene>
<dbReference type="Proteomes" id="UP000886595">
    <property type="component" value="Unassembled WGS sequence"/>
</dbReference>
<comment type="caution">
    <text evidence="1">The sequence shown here is derived from an EMBL/GenBank/DDBJ whole genome shotgun (WGS) entry which is preliminary data.</text>
</comment>
<evidence type="ECO:0000313" key="1">
    <source>
        <dbReference type="EMBL" id="KAG2251917.1"/>
    </source>
</evidence>
<protein>
    <submittedName>
        <fullName evidence="1">Uncharacterized protein</fullName>
    </submittedName>
</protein>
<proteinExistence type="predicted"/>
<evidence type="ECO:0000313" key="2">
    <source>
        <dbReference type="Proteomes" id="UP000886595"/>
    </source>
</evidence>
<accession>A0A8X7PJ79</accession>
<sequence length="159" mass="19229">MVPVSAPRSYMQVQEYEKDGYSEMQRKNDVECEGEERKLFQIRMKLGEEIGRGHFDYGCSPKFKKERLLLNASQNLRFACSLMIDEGQEVRYEDGYMRGSDARIEWERREDFCFCLFEGSNYERAQGREMYHYKRRKGRPIRIQCKKKGRMVWDRFLEE</sequence>
<reference evidence="1 2" key="1">
    <citation type="submission" date="2020-02" db="EMBL/GenBank/DDBJ databases">
        <authorList>
            <person name="Ma Q."/>
            <person name="Huang Y."/>
            <person name="Song X."/>
            <person name="Pei D."/>
        </authorList>
    </citation>
    <scope>NUCLEOTIDE SEQUENCE [LARGE SCALE GENOMIC DNA]</scope>
    <source>
        <strain evidence="1">Sxm20200214</strain>
        <tissue evidence="1">Leaf</tissue>
    </source>
</reference>
<keyword evidence="2" id="KW-1185">Reference proteome</keyword>
<dbReference type="EMBL" id="JAAMPC010000016">
    <property type="protein sequence ID" value="KAG2251917.1"/>
    <property type="molecule type" value="Genomic_DNA"/>
</dbReference>
<name>A0A8X7PJ79_BRACI</name>
<dbReference type="OrthoDB" id="421374at2759"/>
<organism evidence="1 2">
    <name type="scientific">Brassica carinata</name>
    <name type="common">Ethiopian mustard</name>
    <name type="synonym">Abyssinian cabbage</name>
    <dbReference type="NCBI Taxonomy" id="52824"/>
    <lineage>
        <taxon>Eukaryota</taxon>
        <taxon>Viridiplantae</taxon>
        <taxon>Streptophyta</taxon>
        <taxon>Embryophyta</taxon>
        <taxon>Tracheophyta</taxon>
        <taxon>Spermatophyta</taxon>
        <taxon>Magnoliopsida</taxon>
        <taxon>eudicotyledons</taxon>
        <taxon>Gunneridae</taxon>
        <taxon>Pentapetalae</taxon>
        <taxon>rosids</taxon>
        <taxon>malvids</taxon>
        <taxon>Brassicales</taxon>
        <taxon>Brassicaceae</taxon>
        <taxon>Brassiceae</taxon>
        <taxon>Brassica</taxon>
    </lineage>
</organism>